<evidence type="ECO:0000313" key="1">
    <source>
        <dbReference type="EMBL" id="QIS31205.1"/>
    </source>
</evidence>
<keyword evidence="1" id="KW-0614">Plasmid</keyword>
<organism evidence="1">
    <name type="scientific">Lysinibacillus sphaericus</name>
    <name type="common">Bacillus sphaericus</name>
    <dbReference type="NCBI Taxonomy" id="1421"/>
    <lineage>
        <taxon>Bacteria</taxon>
        <taxon>Bacillati</taxon>
        <taxon>Bacillota</taxon>
        <taxon>Bacilli</taxon>
        <taxon>Bacillales</taxon>
        <taxon>Bacillaceae</taxon>
        <taxon>Lysinibacillus</taxon>
    </lineage>
</organism>
<dbReference type="AlphaFoldDB" id="A0A6H0A086"/>
<dbReference type="EMBL" id="MT075580">
    <property type="protein sequence ID" value="QIS31205.1"/>
    <property type="molecule type" value="Genomic_DNA"/>
</dbReference>
<accession>A0A6H0A086</accession>
<proteinExistence type="predicted"/>
<geneLocation type="plasmid" evidence="1">
    <name>pSSII-1</name>
</geneLocation>
<dbReference type="RefSeq" id="WP_031417290.1">
    <property type="nucleotide sequence ID" value="NZ_CP064071.1"/>
</dbReference>
<reference evidence="1" key="1">
    <citation type="submission" date="2020-02" db="EMBL/GenBank/DDBJ databases">
        <authorList>
            <person name="Hu X."/>
            <person name="Yuan Z."/>
            <person name="Cheng J."/>
            <person name="Geng P."/>
        </authorList>
    </citation>
    <scope>NUCLEOTIDE SEQUENCE</scope>
    <source>
        <strain evidence="1">SSII-1</strain>
        <plasmid evidence="1">pSSII-1</plasmid>
    </source>
</reference>
<name>A0A6H0A086_LYSSH</name>
<protein>
    <submittedName>
        <fullName evidence="1">Uncharacterized protein</fullName>
    </submittedName>
</protein>
<sequence>MSNKWSKLAIRSGVLIMLVSAVGGGVYLADQKSEATEQKQKEVKDNPTDLYLQNVYGTYLKDVVPRWNELTDNRNMDYLKAEQLIGEWKDMLLSQEQTYESLNQLLMQQVNTFEDLLKLTQQEETSEQRKSLRRLSADFTEGHQEVKETVLSILEEYKADYEVSSDGSIEYVFPR</sequence>